<feature type="repeat" description="WD" evidence="3">
    <location>
        <begin position="369"/>
        <end position="410"/>
    </location>
</feature>
<dbReference type="Pfam" id="PF00400">
    <property type="entry name" value="WD40"/>
    <property type="match status" value="5"/>
</dbReference>
<dbReference type="Pfam" id="PF08614">
    <property type="entry name" value="ATG16"/>
    <property type="match status" value="1"/>
</dbReference>
<dbReference type="EMBL" id="JALJOV010001236">
    <property type="protein sequence ID" value="KAK9851555.1"/>
    <property type="molecule type" value="Genomic_DNA"/>
</dbReference>
<organism evidence="7 8">
    <name type="scientific">Apatococcus fuscideae</name>
    <dbReference type="NCBI Taxonomy" id="2026836"/>
    <lineage>
        <taxon>Eukaryota</taxon>
        <taxon>Viridiplantae</taxon>
        <taxon>Chlorophyta</taxon>
        <taxon>core chlorophytes</taxon>
        <taxon>Trebouxiophyceae</taxon>
        <taxon>Chlorellales</taxon>
        <taxon>Chlorellaceae</taxon>
        <taxon>Apatococcus</taxon>
    </lineage>
</organism>
<dbReference type="InterPro" id="IPR036322">
    <property type="entry name" value="WD40_repeat_dom_sf"/>
</dbReference>
<sequence>MQVPIEASIQASIEHQLLARQVQQACFHGIVADYAALFQKQQASKEEACESLKECSKLHFRLAALQGEVKAAKEAKALTSQIVTLEERIKQQNTELAACYKERACIAEQLVKSNMQLQDMRDINEAQVQELAADRERMQALQAKRRELSHQLDEARLATHTQAEELETRLKEKNAAMTKMQRAESITAQLMERLEKDQAGQVERMNQAIQMSEEMVQAASCKAQAIISQAQTEGDRCIARAQEEAILAAAAVPSSPPEGASPGRLSRRLSSLKAQLKRRSSSSANTIPGLFGPISSQETVGLEADHDCSSDLVQPYVSMPTMPARSTSAHCGGCFGLAFTRSGSRVVSCGADKVCRIWEPLTAQQVGELRGSMDTVFDASFTADGSKLLAGGADRALRLWDLSTGRVLHTLTGHAQKVLSLDCNPAETNRAASSSADRSLKLWDLHSGRCVRDFVDVLKTCNSLCFASEGQELMAGYFDGNLRLWDTRSGRVTREVMDLHQREICSVSMGSKGRSALTCGRDNELKVIDMRTFEVRASMRAPGFGIESVWSSVALSPDERYAIAGSSSGSIYIWEVDSPSNPTELQNDLRKVTNKVHKYDHSSESEARLSRGEVPTTYVPENLPCLKSVLAVFEISLRRPGLLGKVENSMLTSELRHSPGQAVQAVAWSPQGSPVVSCNRQGIVTFWKS</sequence>
<proteinExistence type="predicted"/>
<dbReference type="InterPro" id="IPR013923">
    <property type="entry name" value="Autophagy-rel_prot_16_dom"/>
</dbReference>
<evidence type="ECO:0000259" key="6">
    <source>
        <dbReference type="Pfam" id="PF08614"/>
    </source>
</evidence>
<evidence type="ECO:0000256" key="3">
    <source>
        <dbReference type="PROSITE-ProRule" id="PRU00221"/>
    </source>
</evidence>
<evidence type="ECO:0000256" key="4">
    <source>
        <dbReference type="SAM" id="Coils"/>
    </source>
</evidence>
<dbReference type="PRINTS" id="PR00320">
    <property type="entry name" value="GPROTEINBRPT"/>
</dbReference>
<keyword evidence="8" id="KW-1185">Reference proteome</keyword>
<dbReference type="CDD" id="cd00200">
    <property type="entry name" value="WD40"/>
    <property type="match status" value="1"/>
</dbReference>
<evidence type="ECO:0000313" key="8">
    <source>
        <dbReference type="Proteomes" id="UP001485043"/>
    </source>
</evidence>
<reference evidence="7 8" key="1">
    <citation type="journal article" date="2024" name="Nat. Commun.">
        <title>Phylogenomics reveals the evolutionary origins of lichenization in chlorophyte algae.</title>
        <authorList>
            <person name="Puginier C."/>
            <person name="Libourel C."/>
            <person name="Otte J."/>
            <person name="Skaloud P."/>
            <person name="Haon M."/>
            <person name="Grisel S."/>
            <person name="Petersen M."/>
            <person name="Berrin J.G."/>
            <person name="Delaux P.M."/>
            <person name="Dal Grande F."/>
            <person name="Keller J."/>
        </authorList>
    </citation>
    <scope>NUCLEOTIDE SEQUENCE [LARGE SCALE GENOMIC DNA]</scope>
    <source>
        <strain evidence="7 8">SAG 2523</strain>
    </source>
</reference>
<dbReference type="GO" id="GO:0000045">
    <property type="term" value="P:autophagosome assembly"/>
    <property type="evidence" value="ECO:0007669"/>
    <property type="project" value="InterPro"/>
</dbReference>
<dbReference type="InterPro" id="IPR045160">
    <property type="entry name" value="ATG16"/>
</dbReference>
<feature type="repeat" description="WD" evidence="3">
    <location>
        <begin position="552"/>
        <end position="584"/>
    </location>
</feature>
<feature type="coiled-coil region" evidence="4">
    <location>
        <begin position="75"/>
        <end position="183"/>
    </location>
</feature>
<evidence type="ECO:0000256" key="1">
    <source>
        <dbReference type="ARBA" id="ARBA00022574"/>
    </source>
</evidence>
<dbReference type="PROSITE" id="PS50294">
    <property type="entry name" value="WD_REPEATS_REGION"/>
    <property type="match status" value="2"/>
</dbReference>
<dbReference type="Proteomes" id="UP001485043">
    <property type="component" value="Unassembled WGS sequence"/>
</dbReference>
<dbReference type="InterPro" id="IPR001680">
    <property type="entry name" value="WD40_rpt"/>
</dbReference>
<keyword evidence="2" id="KW-0677">Repeat</keyword>
<feature type="repeat" description="WD" evidence="3">
    <location>
        <begin position="411"/>
        <end position="453"/>
    </location>
</feature>
<dbReference type="SUPFAM" id="SSF50978">
    <property type="entry name" value="WD40 repeat-like"/>
    <property type="match status" value="1"/>
</dbReference>
<evidence type="ECO:0000256" key="5">
    <source>
        <dbReference type="SAM" id="MobiDB-lite"/>
    </source>
</evidence>
<dbReference type="InterPro" id="IPR020472">
    <property type="entry name" value="WD40_PAC1"/>
</dbReference>
<evidence type="ECO:0000313" key="7">
    <source>
        <dbReference type="EMBL" id="KAK9851555.1"/>
    </source>
</evidence>
<accession>A0AAW1SQ95</accession>
<dbReference type="Gene3D" id="2.130.10.10">
    <property type="entry name" value="YVTN repeat-like/Quinoprotein amine dehydrogenase"/>
    <property type="match status" value="2"/>
</dbReference>
<feature type="region of interest" description="Disordered" evidence="5">
    <location>
        <begin position="250"/>
        <end position="272"/>
    </location>
</feature>
<dbReference type="InterPro" id="IPR015943">
    <property type="entry name" value="WD40/YVTN_repeat-like_dom_sf"/>
</dbReference>
<feature type="domain" description="Autophagy-related protein 16" evidence="6">
    <location>
        <begin position="15"/>
        <end position="206"/>
    </location>
</feature>
<protein>
    <recommendedName>
        <fullName evidence="6">Autophagy-related protein 16 domain-containing protein</fullName>
    </recommendedName>
</protein>
<dbReference type="PANTHER" id="PTHR19878">
    <property type="entry name" value="AUTOPHAGY PROTEIN 16-LIKE"/>
    <property type="match status" value="1"/>
</dbReference>
<name>A0AAW1SQ95_9CHLO</name>
<keyword evidence="4" id="KW-0175">Coiled coil</keyword>
<comment type="caution">
    <text evidence="7">The sequence shown here is derived from an EMBL/GenBank/DDBJ whole genome shotgun (WGS) entry which is preliminary data.</text>
</comment>
<dbReference type="PROSITE" id="PS00678">
    <property type="entry name" value="WD_REPEATS_1"/>
    <property type="match status" value="3"/>
</dbReference>
<dbReference type="PANTHER" id="PTHR19878:SF8">
    <property type="entry name" value="AUTOPHAGY-RELATED 16, ISOFORM F"/>
    <property type="match status" value="1"/>
</dbReference>
<dbReference type="PROSITE" id="PS50082">
    <property type="entry name" value="WD_REPEATS_2"/>
    <property type="match status" value="5"/>
</dbReference>
<dbReference type="SMART" id="SM00320">
    <property type="entry name" value="WD40"/>
    <property type="match status" value="7"/>
</dbReference>
<feature type="repeat" description="WD" evidence="3">
    <location>
        <begin position="327"/>
        <end position="368"/>
    </location>
</feature>
<evidence type="ECO:0000256" key="2">
    <source>
        <dbReference type="ARBA" id="ARBA00022737"/>
    </source>
</evidence>
<dbReference type="InterPro" id="IPR019775">
    <property type="entry name" value="WD40_repeat_CS"/>
</dbReference>
<feature type="repeat" description="WD" evidence="3">
    <location>
        <begin position="463"/>
        <end position="495"/>
    </location>
</feature>
<keyword evidence="1 3" id="KW-0853">WD repeat</keyword>
<gene>
    <name evidence="7" type="ORF">WJX84_001158</name>
</gene>
<dbReference type="AlphaFoldDB" id="A0AAW1SQ95"/>